<dbReference type="EMBL" id="JAIVFQ010000026">
    <property type="protein sequence ID" value="MCC5601072.1"/>
    <property type="molecule type" value="Genomic_DNA"/>
</dbReference>
<dbReference type="InterPro" id="IPR013424">
    <property type="entry name" value="Ice-binding_C"/>
</dbReference>
<dbReference type="Pfam" id="PF07589">
    <property type="entry name" value="PEP-CTERM"/>
    <property type="match status" value="1"/>
</dbReference>
<reference evidence="3 4" key="1">
    <citation type="journal article" date="2021" name="Microorganisms">
        <title>Genome Evolution of Filamentous Cyanobacterium Nostoc Species: From Facultative Symbiosis to Free Living.</title>
        <authorList>
            <person name="Huo D."/>
            <person name="Li H."/>
            <person name="Cai F."/>
            <person name="Guo X."/>
            <person name="Qiao Z."/>
            <person name="Wang W."/>
            <person name="Yu G."/>
            <person name="Li R."/>
        </authorList>
    </citation>
    <scope>NUCLEOTIDE SEQUENCE [LARGE SCALE GENOMIC DNA]</scope>
    <source>
        <strain evidence="3 4">CHAB 5714</strain>
    </source>
</reference>
<evidence type="ECO:0000313" key="3">
    <source>
        <dbReference type="EMBL" id="MCC5601072.1"/>
    </source>
</evidence>
<dbReference type="Proteomes" id="UP001199525">
    <property type="component" value="Unassembled WGS sequence"/>
</dbReference>
<evidence type="ECO:0000313" key="4">
    <source>
        <dbReference type="Proteomes" id="UP001199525"/>
    </source>
</evidence>
<dbReference type="Pfam" id="PF10670">
    <property type="entry name" value="DUF4198"/>
    <property type="match status" value="1"/>
</dbReference>
<feature type="chain" id="PRO_5045207298" evidence="1">
    <location>
        <begin position="26"/>
        <end position="263"/>
    </location>
</feature>
<feature type="signal peptide" evidence="1">
    <location>
        <begin position="1"/>
        <end position="25"/>
    </location>
</feature>
<dbReference type="NCBIfam" id="TIGR02595">
    <property type="entry name" value="PEP_CTERM"/>
    <property type="match status" value="1"/>
</dbReference>
<gene>
    <name evidence="3" type="ORF">LC586_18150</name>
</gene>
<evidence type="ECO:0000259" key="2">
    <source>
        <dbReference type="Pfam" id="PF07589"/>
    </source>
</evidence>
<dbReference type="InterPro" id="IPR019613">
    <property type="entry name" value="DUF4198"/>
</dbReference>
<feature type="domain" description="Ice-binding protein C-terminal" evidence="2">
    <location>
        <begin position="235"/>
        <end position="251"/>
    </location>
</feature>
<name>A0ABS8IC33_9NOSO</name>
<comment type="caution">
    <text evidence="3">The sequence shown here is derived from an EMBL/GenBank/DDBJ whole genome shotgun (WGS) entry which is preliminary data.</text>
</comment>
<sequence>MFLQKIKTLLIAAAILPCFIQPASAHVVWFDYNNGEYDILFGHPEDGPEPYETSRFKQAIVYDTNKQIIPFDLNQKQDALSLTAGKNVAAIQGFFDNGYFARLSNNQSLRITEQEISNYDNVGHYLKYTKAFYDWSDDLAKPFNLPLEILPLQNPLAVTPGESLLVQVLSEGKPITDAVTVEYLGKVVAKNLDGTFSIPITQEGLEQPIEASYSLPSNGNLTVSYETSLTAQNISVPEPSTLLGLGFVGLLVLYNKKKLLLNK</sequence>
<protein>
    <submittedName>
        <fullName evidence="3">DUF4198 domain-containing protein</fullName>
    </submittedName>
</protein>
<proteinExistence type="predicted"/>
<accession>A0ABS8IC33</accession>
<keyword evidence="4" id="KW-1185">Reference proteome</keyword>
<organism evidence="3 4">
    <name type="scientific">Nostoc favosum CHAB5714</name>
    <dbReference type="NCBI Taxonomy" id="2780399"/>
    <lineage>
        <taxon>Bacteria</taxon>
        <taxon>Bacillati</taxon>
        <taxon>Cyanobacteriota</taxon>
        <taxon>Cyanophyceae</taxon>
        <taxon>Nostocales</taxon>
        <taxon>Nostocaceae</taxon>
        <taxon>Nostoc</taxon>
        <taxon>Nostoc favosum</taxon>
    </lineage>
</organism>
<evidence type="ECO:0000256" key="1">
    <source>
        <dbReference type="SAM" id="SignalP"/>
    </source>
</evidence>
<keyword evidence="1" id="KW-0732">Signal</keyword>
<dbReference type="RefSeq" id="WP_229486126.1">
    <property type="nucleotide sequence ID" value="NZ_JAIVFQ010000026.1"/>
</dbReference>